<keyword evidence="2" id="KW-1185">Reference proteome</keyword>
<sequence>MFINSIEARSFVGSMPCFFISPQAMCHPPSDVLSTPMNFLPRRSFIPFMSERSALVKMTPPKTV</sequence>
<proteinExistence type="predicted"/>
<dbReference type="EMBL" id="LACI01000939">
    <property type="protein sequence ID" value="KJU85626.1"/>
    <property type="molecule type" value="Genomic_DNA"/>
</dbReference>
<reference evidence="1 2" key="1">
    <citation type="submission" date="2015-02" db="EMBL/GenBank/DDBJ databases">
        <title>Single-cell genomics of uncultivated deep-branching MTB reveals a conserved set of magnetosome genes.</title>
        <authorList>
            <person name="Kolinko S."/>
            <person name="Richter M."/>
            <person name="Glockner F.O."/>
            <person name="Brachmann A."/>
            <person name="Schuler D."/>
        </authorList>
    </citation>
    <scope>NUCLEOTIDE SEQUENCE [LARGE SCALE GENOMIC DNA]</scope>
    <source>
        <strain evidence="1">TM-1</strain>
    </source>
</reference>
<dbReference type="Proteomes" id="UP000033423">
    <property type="component" value="Unassembled WGS sequence"/>
</dbReference>
<dbReference type="AlphaFoldDB" id="A0A0F3GUS0"/>
<evidence type="ECO:0000313" key="1">
    <source>
        <dbReference type="EMBL" id="KJU85626.1"/>
    </source>
</evidence>
<evidence type="ECO:0000313" key="2">
    <source>
        <dbReference type="Proteomes" id="UP000033423"/>
    </source>
</evidence>
<protein>
    <submittedName>
        <fullName evidence="1">Uncharacterized protein</fullName>
    </submittedName>
</protein>
<comment type="caution">
    <text evidence="1">The sequence shown here is derived from an EMBL/GenBank/DDBJ whole genome shotgun (WGS) entry which is preliminary data.</text>
</comment>
<name>A0A0F3GUS0_9BACT</name>
<organism evidence="1 2">
    <name type="scientific">Candidatus Magnetobacterium bavaricum</name>
    <dbReference type="NCBI Taxonomy" id="29290"/>
    <lineage>
        <taxon>Bacteria</taxon>
        <taxon>Pseudomonadati</taxon>
        <taxon>Nitrospirota</taxon>
        <taxon>Thermodesulfovibrionia</taxon>
        <taxon>Thermodesulfovibrionales</taxon>
        <taxon>Candidatus Magnetobacteriaceae</taxon>
        <taxon>Candidatus Magnetobacterium</taxon>
    </lineage>
</organism>
<gene>
    <name evidence="1" type="ORF">MBAV_002180</name>
</gene>
<accession>A0A0F3GUS0</accession>